<name>A0ABY8KR21_9BACI</name>
<keyword evidence="1" id="KW-0175">Coiled coil</keyword>
<dbReference type="Gene3D" id="1.20.5.320">
    <property type="entry name" value="6-Phosphogluconate Dehydrogenase, domain 3"/>
    <property type="match status" value="1"/>
</dbReference>
<protein>
    <submittedName>
        <fullName evidence="4">Peptidase G2 autoproteolytic cleavage domain-containing protein</fullName>
    </submittedName>
</protein>
<feature type="coiled-coil region" evidence="1">
    <location>
        <begin position="41"/>
        <end position="87"/>
    </location>
</feature>
<sequence>MARMREIGASFDKGYRDDLNYNFGLLEALIGEASGLTDALRQEMLNYINNLQQQIDMLTGENIGELLERLNDSIQQALTAAQEARTAKTATEEATALATTATELANASALLADEKANYANEKAVLAQNAADNANQEASNLSQLKIDVVQATQDANTATGNANQATQAAQTATDAIYVVLPNVTGLVNLKEWTIETQYKKNNFVTLEGNGYMALRDNKGVRPPSLPVLSNADWAMFVQKGEKGEQGTGVRILGTLLDESALPSIGEPGDAYLINGDLYVWSDTTIDWTNVGTIKGPKGDTGPQGPQGEQGPPGQDADLTEVNQEIANLQQTVTDNKTEVTEHLGHDVLSENGAHGIRYFNNELAVEDEQGQWVTVETGGAELYQNNVMREETSNAIGSNTFSKSTLFASIVNSVDAANNKLTLWNTEGISVSDAVKLKRNDSVILEDATIIAISGQVITISTLVTLDTTITHVFKLGGSKTNQNAEGLKTVSSGSNSHAEGMSTVAFGDNSHAEGMETYTSGTASHAEGRFTKATGFAAHAEGLNTKATGNRAHAEGAYTEAIGDDSHAEGQGSKAAGAYSHAEGSYTEATGAYSHAEGQTSVTIGEASHAEGYKTRAEGHYSHTEGSNTKATANSAHAEGAYTEATGNYSHAEGNRTKAKGEYSHSSGDTTTADVFASTAIGRYNKVMSGSPTIAVATDDAFVIGNGTSPTSLSNALRVRFNGSTYGMGAWNSTGADYAEFFEWSDGNVDNEDRVGFVVALDGDKIRKATAEDTYLLGIISANPSVIGDSHQDDWNNKYVADEWGRIQYHWIEVEYEELMTVPTEDGVHNETVIKTRQDYVPILNPDWNNDEEYIPREQRKEWDTVGLIGKLLVRDDGTCEVNSYAKVGAEEGTLTASNYRTDMRVIERVAPNIVRVFIK</sequence>
<dbReference type="RefSeq" id="WP_279495668.1">
    <property type="nucleotide sequence ID" value="NZ_CP122283.1"/>
</dbReference>
<dbReference type="Gene3D" id="2.40.300.10">
    <property type="entry name" value="Head decoration protein D"/>
    <property type="match status" value="1"/>
</dbReference>
<dbReference type="Gene3D" id="4.10.80.40">
    <property type="entry name" value="succinate dehydrogenase protein domain"/>
    <property type="match status" value="1"/>
</dbReference>
<dbReference type="EMBL" id="CP122283">
    <property type="protein sequence ID" value="WGF40246.1"/>
    <property type="molecule type" value="Genomic_DNA"/>
</dbReference>
<evidence type="ECO:0000313" key="4">
    <source>
        <dbReference type="EMBL" id="WGF40246.1"/>
    </source>
</evidence>
<dbReference type="Pfam" id="PF11962">
    <property type="entry name" value="Peptidase_G2"/>
    <property type="match status" value="1"/>
</dbReference>
<feature type="compositionally biased region" description="Polar residues" evidence="2">
    <location>
        <begin position="624"/>
        <end position="635"/>
    </location>
</feature>
<dbReference type="SUPFAM" id="SSF101967">
    <property type="entry name" value="Adhesin YadA, collagen-binding domain"/>
    <property type="match status" value="2"/>
</dbReference>
<evidence type="ECO:0000256" key="2">
    <source>
        <dbReference type="SAM" id="MobiDB-lite"/>
    </source>
</evidence>
<feature type="region of interest" description="Disordered" evidence="2">
    <location>
        <begin position="290"/>
        <end position="316"/>
    </location>
</feature>
<feature type="region of interest" description="Disordered" evidence="2">
    <location>
        <begin position="645"/>
        <end position="669"/>
    </location>
</feature>
<reference evidence="4 5" key="1">
    <citation type="submission" date="2023-04" db="EMBL/GenBank/DDBJ databases">
        <title>Genomic of Lysinibacillus capsici TSBLM.</title>
        <authorList>
            <person name="Hu X.S."/>
            <person name="Yu C.H."/>
        </authorList>
    </citation>
    <scope>NUCLEOTIDE SEQUENCE [LARGE SCALE GENOMIC DNA]</scope>
    <source>
        <strain evidence="4 5">TSBLM</strain>
    </source>
</reference>
<evidence type="ECO:0000259" key="3">
    <source>
        <dbReference type="Pfam" id="PF11962"/>
    </source>
</evidence>
<dbReference type="InterPro" id="IPR011049">
    <property type="entry name" value="Serralysin-like_metalloprot_C"/>
</dbReference>
<keyword evidence="5" id="KW-1185">Reference proteome</keyword>
<feature type="compositionally biased region" description="Basic and acidic residues" evidence="2">
    <location>
        <begin position="653"/>
        <end position="663"/>
    </location>
</feature>
<organism evidence="4 5">
    <name type="scientific">Lysinibacillus capsici</name>
    <dbReference type="NCBI Taxonomy" id="2115968"/>
    <lineage>
        <taxon>Bacteria</taxon>
        <taxon>Bacillati</taxon>
        <taxon>Bacillota</taxon>
        <taxon>Bacilli</taxon>
        <taxon>Bacillales</taxon>
        <taxon>Bacillaceae</taxon>
        <taxon>Lysinibacillus</taxon>
    </lineage>
</organism>
<evidence type="ECO:0000313" key="5">
    <source>
        <dbReference type="Proteomes" id="UP001244564"/>
    </source>
</evidence>
<dbReference type="Gene3D" id="2.150.10.10">
    <property type="entry name" value="Serralysin-like metalloprotease, C-terminal"/>
    <property type="match status" value="2"/>
</dbReference>
<evidence type="ECO:0000256" key="1">
    <source>
        <dbReference type="SAM" id="Coils"/>
    </source>
</evidence>
<feature type="region of interest" description="Disordered" evidence="2">
    <location>
        <begin position="617"/>
        <end position="636"/>
    </location>
</feature>
<feature type="compositionally biased region" description="Low complexity" evidence="2">
    <location>
        <begin position="301"/>
        <end position="313"/>
    </location>
</feature>
<proteinExistence type="predicted"/>
<accession>A0ABY8KR21</accession>
<feature type="domain" description="Peptidase G2 IMC autoproteolytic cleavage" evidence="3">
    <location>
        <begin position="714"/>
        <end position="900"/>
    </location>
</feature>
<dbReference type="Proteomes" id="UP001244564">
    <property type="component" value="Chromosome"/>
</dbReference>
<gene>
    <name evidence="4" type="ORF">QBO96_08240</name>
</gene>
<dbReference type="CDD" id="cd12820">
    <property type="entry name" value="LbR_YadA-like"/>
    <property type="match status" value="1"/>
</dbReference>
<dbReference type="InterPro" id="IPR021865">
    <property type="entry name" value="Peptidase_G2"/>
</dbReference>